<evidence type="ECO:0000256" key="8">
    <source>
        <dbReference type="HAMAP-Rule" id="MF_00154"/>
    </source>
</evidence>
<keyword evidence="5 8" id="KW-0350">Heme biosynthesis</keyword>
<dbReference type="PANTHER" id="PTHR43448">
    <property type="entry name" value="PROTOHEME IX FARNESYLTRANSFERASE, MITOCHONDRIAL"/>
    <property type="match status" value="1"/>
</dbReference>
<dbReference type="EC" id="2.5.1.141" evidence="8"/>
<dbReference type="GO" id="GO:0016740">
    <property type="term" value="F:transferase activity"/>
    <property type="evidence" value="ECO:0007669"/>
    <property type="project" value="UniProtKB-KW"/>
</dbReference>
<feature type="transmembrane region" description="Helical" evidence="8">
    <location>
        <begin position="66"/>
        <end position="87"/>
    </location>
</feature>
<keyword evidence="4 8" id="KW-1133">Transmembrane helix</keyword>
<evidence type="ECO:0000256" key="2">
    <source>
        <dbReference type="ARBA" id="ARBA00022679"/>
    </source>
</evidence>
<dbReference type="PROSITE" id="PS00943">
    <property type="entry name" value="UBIA"/>
    <property type="match status" value="1"/>
</dbReference>
<dbReference type="Pfam" id="PF01040">
    <property type="entry name" value="UbiA"/>
    <property type="match status" value="1"/>
</dbReference>
<evidence type="ECO:0000256" key="5">
    <source>
        <dbReference type="ARBA" id="ARBA00023133"/>
    </source>
</evidence>
<keyword evidence="2 8" id="KW-0808">Transferase</keyword>
<dbReference type="PANTHER" id="PTHR43448:SF2">
    <property type="entry name" value="PROTOHEME IX FARNESYLTRANSFERASE, MITOCHONDRIAL"/>
    <property type="match status" value="1"/>
</dbReference>
<keyword evidence="8" id="KW-1003">Cell membrane</keyword>
<evidence type="ECO:0000256" key="3">
    <source>
        <dbReference type="ARBA" id="ARBA00022692"/>
    </source>
</evidence>
<evidence type="ECO:0000313" key="9">
    <source>
        <dbReference type="EMBL" id="MCS3918371.1"/>
    </source>
</evidence>
<feature type="transmembrane region" description="Helical" evidence="8">
    <location>
        <begin position="160"/>
        <end position="180"/>
    </location>
</feature>
<keyword evidence="6 8" id="KW-0472">Membrane</keyword>
<comment type="pathway">
    <text evidence="8">Porphyrin-containing compound metabolism; heme O biosynthesis; heme O from protoheme: step 1/1.</text>
</comment>
<protein>
    <recommendedName>
        <fullName evidence="8">Protoheme IX farnesyltransferase</fullName>
        <ecNumber evidence="8">2.5.1.141</ecNumber>
    </recommendedName>
    <alternativeName>
        <fullName evidence="8">Heme B farnesyltransferase</fullName>
    </alternativeName>
    <alternativeName>
        <fullName evidence="8">Heme O synthase</fullName>
    </alternativeName>
</protein>
<dbReference type="Proteomes" id="UP001204798">
    <property type="component" value="Unassembled WGS sequence"/>
</dbReference>
<comment type="function">
    <text evidence="8">Converts heme B (protoheme IX) to heme O by substitution of the vinyl group on carbon 2 of heme B porphyrin ring with a hydroxyethyl farnesyl side group.</text>
</comment>
<dbReference type="EMBL" id="JANUCP010000001">
    <property type="protein sequence ID" value="MCS3918371.1"/>
    <property type="molecule type" value="Genomic_DNA"/>
</dbReference>
<evidence type="ECO:0000256" key="1">
    <source>
        <dbReference type="ARBA" id="ARBA00004141"/>
    </source>
</evidence>
<feature type="transmembrane region" description="Helical" evidence="8">
    <location>
        <begin position="257"/>
        <end position="277"/>
    </location>
</feature>
<dbReference type="Gene3D" id="1.10.357.140">
    <property type="entry name" value="UbiA prenyltransferase"/>
    <property type="match status" value="1"/>
</dbReference>
<comment type="similarity">
    <text evidence="8">Belongs to the UbiA prenyltransferase family. Protoheme IX farnesyltransferase subfamily.</text>
</comment>
<evidence type="ECO:0000256" key="4">
    <source>
        <dbReference type="ARBA" id="ARBA00022989"/>
    </source>
</evidence>
<feature type="transmembrane region" description="Helical" evidence="8">
    <location>
        <begin position="192"/>
        <end position="210"/>
    </location>
</feature>
<comment type="catalytic activity">
    <reaction evidence="7 8">
        <text>heme b + (2E,6E)-farnesyl diphosphate + H2O = Fe(II)-heme o + diphosphate</text>
        <dbReference type="Rhea" id="RHEA:28070"/>
        <dbReference type="ChEBI" id="CHEBI:15377"/>
        <dbReference type="ChEBI" id="CHEBI:33019"/>
        <dbReference type="ChEBI" id="CHEBI:60344"/>
        <dbReference type="ChEBI" id="CHEBI:60530"/>
        <dbReference type="ChEBI" id="CHEBI:175763"/>
        <dbReference type="EC" id="2.5.1.141"/>
    </reaction>
</comment>
<feature type="transmembrane region" description="Helical" evidence="8">
    <location>
        <begin position="108"/>
        <end position="128"/>
    </location>
</feature>
<evidence type="ECO:0000313" key="10">
    <source>
        <dbReference type="Proteomes" id="UP001204798"/>
    </source>
</evidence>
<dbReference type="CDD" id="cd13957">
    <property type="entry name" value="PT_UbiA_Cox10"/>
    <property type="match status" value="1"/>
</dbReference>
<feature type="transmembrane region" description="Helical" evidence="8">
    <location>
        <begin position="37"/>
        <end position="54"/>
    </location>
</feature>
<dbReference type="InterPro" id="IPR030470">
    <property type="entry name" value="UbiA_prenylTrfase_CS"/>
</dbReference>
<dbReference type="NCBIfam" id="TIGR01473">
    <property type="entry name" value="cyoE_ctaB"/>
    <property type="match status" value="1"/>
</dbReference>
<gene>
    <name evidence="8" type="primary">ctaB</name>
    <name evidence="9" type="ORF">M2350_000768</name>
</gene>
<proteinExistence type="inferred from homology"/>
<dbReference type="InterPro" id="IPR000537">
    <property type="entry name" value="UbiA_prenyltransferase"/>
</dbReference>
<accession>A0ABT2ELM9</accession>
<dbReference type="InterPro" id="IPR044878">
    <property type="entry name" value="UbiA_sf"/>
</dbReference>
<keyword evidence="10" id="KW-1185">Reference proteome</keyword>
<reference evidence="9 10" key="1">
    <citation type="submission" date="2022-08" db="EMBL/GenBank/DDBJ databases">
        <title>Bacterial and archaeal communities from various locations to study Microbial Dark Matter (Phase II).</title>
        <authorList>
            <person name="Stepanauskas R."/>
        </authorList>
    </citation>
    <scope>NUCLEOTIDE SEQUENCE [LARGE SCALE GENOMIC DNA]</scope>
    <source>
        <strain evidence="9 10">PD1</strain>
    </source>
</reference>
<comment type="caution">
    <text evidence="9">The sequence shown here is derived from an EMBL/GenBank/DDBJ whole genome shotgun (WGS) entry which is preliminary data.</text>
</comment>
<organism evidence="9 10">
    <name type="scientific">Candidatus Fervidibacter sacchari</name>
    <dbReference type="NCBI Taxonomy" id="1448929"/>
    <lineage>
        <taxon>Bacteria</taxon>
        <taxon>Candidatus Fervidibacterota</taxon>
        <taxon>Candidatus Fervidibacter</taxon>
    </lineage>
</organism>
<comment type="subcellular location">
    <subcellularLocation>
        <location evidence="8">Cell membrane</location>
        <topology evidence="8">Multi-pass membrane protein</topology>
    </subcellularLocation>
    <subcellularLocation>
        <location evidence="1">Membrane</location>
        <topology evidence="1">Multi-pass membrane protein</topology>
    </subcellularLocation>
</comment>
<dbReference type="HAMAP" id="MF_00154">
    <property type="entry name" value="CyoE_CtaB"/>
    <property type="match status" value="1"/>
</dbReference>
<evidence type="ECO:0000256" key="7">
    <source>
        <dbReference type="ARBA" id="ARBA00047690"/>
    </source>
</evidence>
<name>A0ABT2ELM9_9BACT</name>
<comment type="miscellaneous">
    <text evidence="8">Carbon 2 of the heme B porphyrin ring is defined according to the Fischer nomenclature.</text>
</comment>
<keyword evidence="3 8" id="KW-0812">Transmembrane</keyword>
<dbReference type="InterPro" id="IPR006369">
    <property type="entry name" value="Protohaem_IX_farnesylTrfase"/>
</dbReference>
<sequence length="310" mass="34547">MKSTLLMTQDGTEVSGNLGLLAIAANKLSDYAQLVKLKLSTLVVVTTAFGYLLALRNHWMEVSAHLMLTLIGAFMVVGSANAFNQVLERDLDSLMERTKGRPLPSGRMGLFEAVFAATFLAALGLTILALFTNWLTVLLSSLAFCLYVFAYTPLKRKTEFCSLIGAISGAIPPVMGWTAVRNELSPDALALFALQFLWQFPHFWAIAWLYREDYQKVGFKMLPVKGDLNSVTRQTVYYTLATTMVSLYPLLAGRVSWFYAVGGSLLGIWFLSSALRFHRQSTKKASKNMLMVADIYLPLLLMLWLLTLTR</sequence>
<evidence type="ECO:0000256" key="6">
    <source>
        <dbReference type="ARBA" id="ARBA00023136"/>
    </source>
</evidence>
<dbReference type="RefSeq" id="WP_259094085.1">
    <property type="nucleotide sequence ID" value="NZ_CP130454.1"/>
</dbReference>
<feature type="transmembrane region" description="Helical" evidence="8">
    <location>
        <begin position="134"/>
        <end position="153"/>
    </location>
</feature>
<feature type="transmembrane region" description="Helical" evidence="8">
    <location>
        <begin position="289"/>
        <end position="307"/>
    </location>
</feature>